<gene>
    <name evidence="2" type="ORF">EYF80_031253</name>
</gene>
<dbReference type="Proteomes" id="UP000314294">
    <property type="component" value="Unassembled WGS sequence"/>
</dbReference>
<keyword evidence="3" id="KW-1185">Reference proteome</keyword>
<evidence type="ECO:0000313" key="2">
    <source>
        <dbReference type="EMBL" id="TNN58531.1"/>
    </source>
</evidence>
<reference evidence="2 3" key="1">
    <citation type="submission" date="2019-03" db="EMBL/GenBank/DDBJ databases">
        <title>First draft genome of Liparis tanakae, snailfish: a comprehensive survey of snailfish specific genes.</title>
        <authorList>
            <person name="Kim W."/>
            <person name="Song I."/>
            <person name="Jeong J.-H."/>
            <person name="Kim D."/>
            <person name="Kim S."/>
            <person name="Ryu S."/>
            <person name="Song J.Y."/>
            <person name="Lee S.K."/>
        </authorList>
    </citation>
    <scope>NUCLEOTIDE SEQUENCE [LARGE SCALE GENOMIC DNA]</scope>
    <source>
        <tissue evidence="2">Muscle</tissue>
    </source>
</reference>
<dbReference type="AlphaFoldDB" id="A0A4Z2GZ11"/>
<proteinExistence type="predicted"/>
<comment type="caution">
    <text evidence="2">The sequence shown here is derived from an EMBL/GenBank/DDBJ whole genome shotgun (WGS) entry which is preliminary data.</text>
</comment>
<evidence type="ECO:0000313" key="3">
    <source>
        <dbReference type="Proteomes" id="UP000314294"/>
    </source>
</evidence>
<accession>A0A4Z2GZ11</accession>
<feature type="compositionally biased region" description="Basic and acidic residues" evidence="1">
    <location>
        <begin position="389"/>
        <end position="410"/>
    </location>
</feature>
<dbReference type="EMBL" id="SRLO01000376">
    <property type="protein sequence ID" value="TNN58531.1"/>
    <property type="molecule type" value="Genomic_DNA"/>
</dbReference>
<sequence length="507" mass="54643">MWQVAGGRWQVSYLPWNVAECLVVEHTASPPPALQSSSLSGLTFDPPIDLSVDPHIDLSIGLVWVGGAVGVPQGEGLVEAPGGVLQLSVLGGGQLRRAGGQLWGAGGQQVGVWVWLNGRRRGLALLHREEGPAGLGAGDFDSPLVTVGWRGSERLGGGAVEEQLVLRCDWMPAVGLLQVQLLLFPPNVVQQDVAVRRPLVPRPPAPLPLVPCPPAPLPLVPRPPAPLLPAPLLPAPLPPAAGLSVTRPRLSLRQRLGAPERSGGVRSPRPHSPPMRPRLVLEEGDAVQEAVDHDPAPPRWACIRWAGGGGGVLGAGGWRMEGEGLEGLKSLWQVRPERDKGHHHGHNEKQSEYLMCRELLLVLFWKRTTGDPLETSRGRDPPSSGNRQGDNRQRDNRQPTDTKTADRETTYTDTSQFSQSCAQQRLQAPPSLLQLCHSLLVLPFWTVDGRLGDVKVTSHMQQVRGRSHSQKKQTAEALQESNSSCGAVRAVQSESSTLLSGSSRVQF</sequence>
<evidence type="ECO:0000256" key="1">
    <source>
        <dbReference type="SAM" id="MobiDB-lite"/>
    </source>
</evidence>
<feature type="region of interest" description="Disordered" evidence="1">
    <location>
        <begin position="371"/>
        <end position="417"/>
    </location>
</feature>
<organism evidence="2 3">
    <name type="scientific">Liparis tanakae</name>
    <name type="common">Tanaka's snailfish</name>
    <dbReference type="NCBI Taxonomy" id="230148"/>
    <lineage>
        <taxon>Eukaryota</taxon>
        <taxon>Metazoa</taxon>
        <taxon>Chordata</taxon>
        <taxon>Craniata</taxon>
        <taxon>Vertebrata</taxon>
        <taxon>Euteleostomi</taxon>
        <taxon>Actinopterygii</taxon>
        <taxon>Neopterygii</taxon>
        <taxon>Teleostei</taxon>
        <taxon>Neoteleostei</taxon>
        <taxon>Acanthomorphata</taxon>
        <taxon>Eupercaria</taxon>
        <taxon>Perciformes</taxon>
        <taxon>Cottioidei</taxon>
        <taxon>Cottales</taxon>
        <taxon>Liparidae</taxon>
        <taxon>Liparis</taxon>
    </lineage>
</organism>
<name>A0A4Z2GZ11_9TELE</name>
<feature type="region of interest" description="Disordered" evidence="1">
    <location>
        <begin position="248"/>
        <end position="276"/>
    </location>
</feature>
<protein>
    <submittedName>
        <fullName evidence="2">Uncharacterized protein</fullName>
    </submittedName>
</protein>